<name>A0ACB8CNQ0_DERSI</name>
<keyword evidence="2" id="KW-1185">Reference proteome</keyword>
<organism evidence="1 2">
    <name type="scientific">Dermacentor silvarum</name>
    <name type="common">Tick</name>
    <dbReference type="NCBI Taxonomy" id="543639"/>
    <lineage>
        <taxon>Eukaryota</taxon>
        <taxon>Metazoa</taxon>
        <taxon>Ecdysozoa</taxon>
        <taxon>Arthropoda</taxon>
        <taxon>Chelicerata</taxon>
        <taxon>Arachnida</taxon>
        <taxon>Acari</taxon>
        <taxon>Parasitiformes</taxon>
        <taxon>Ixodida</taxon>
        <taxon>Ixodoidea</taxon>
        <taxon>Ixodidae</taxon>
        <taxon>Rhipicephalinae</taxon>
        <taxon>Dermacentor</taxon>
    </lineage>
</organism>
<dbReference type="EMBL" id="CM023475">
    <property type="protein sequence ID" value="KAH7946461.1"/>
    <property type="molecule type" value="Genomic_DNA"/>
</dbReference>
<protein>
    <submittedName>
        <fullName evidence="1">Uncharacterized protein</fullName>
    </submittedName>
</protein>
<gene>
    <name evidence="1" type="ORF">HPB49_025463</name>
</gene>
<sequence length="249" mass="26630">MGISAGNLAELLADQFAARPLALQAPPTEAAARSIPSSYHHADSGTGALPESWLVAVVTPILKSRKPAIALSSYGPVLLIFAACKAVERVALARLEWIAAQLPYFPEQQTGFRCQRCTADFISDESAGVTLEDAKATGDVAMLVLLDVQSAFDGLPHAVIEACLDRLHFCFPDRQNLPGSRAQGYHDWRPTGFGAQPFPIQHGSRGPSRISRRTHGSLFAAPLMPATWHSGPGGRGSPCHPFGARYNGH</sequence>
<accession>A0ACB8CNQ0</accession>
<evidence type="ECO:0000313" key="1">
    <source>
        <dbReference type="EMBL" id="KAH7946461.1"/>
    </source>
</evidence>
<proteinExistence type="predicted"/>
<dbReference type="Proteomes" id="UP000821865">
    <property type="component" value="Chromosome 6"/>
</dbReference>
<comment type="caution">
    <text evidence="1">The sequence shown here is derived from an EMBL/GenBank/DDBJ whole genome shotgun (WGS) entry which is preliminary data.</text>
</comment>
<reference evidence="1" key="1">
    <citation type="submission" date="2020-05" db="EMBL/GenBank/DDBJ databases">
        <title>Large-scale comparative analyses of tick genomes elucidate their genetic diversity and vector capacities.</title>
        <authorList>
            <person name="Jia N."/>
            <person name="Wang J."/>
            <person name="Shi W."/>
            <person name="Du L."/>
            <person name="Sun Y."/>
            <person name="Zhan W."/>
            <person name="Jiang J."/>
            <person name="Wang Q."/>
            <person name="Zhang B."/>
            <person name="Ji P."/>
            <person name="Sakyi L.B."/>
            <person name="Cui X."/>
            <person name="Yuan T."/>
            <person name="Jiang B."/>
            <person name="Yang W."/>
            <person name="Lam T.T.-Y."/>
            <person name="Chang Q."/>
            <person name="Ding S."/>
            <person name="Wang X."/>
            <person name="Zhu J."/>
            <person name="Ruan X."/>
            <person name="Zhao L."/>
            <person name="Wei J."/>
            <person name="Que T."/>
            <person name="Du C."/>
            <person name="Cheng J."/>
            <person name="Dai P."/>
            <person name="Han X."/>
            <person name="Huang E."/>
            <person name="Gao Y."/>
            <person name="Liu J."/>
            <person name="Shao H."/>
            <person name="Ye R."/>
            <person name="Li L."/>
            <person name="Wei W."/>
            <person name="Wang X."/>
            <person name="Wang C."/>
            <person name="Yang T."/>
            <person name="Huo Q."/>
            <person name="Li W."/>
            <person name="Guo W."/>
            <person name="Chen H."/>
            <person name="Zhou L."/>
            <person name="Ni X."/>
            <person name="Tian J."/>
            <person name="Zhou Y."/>
            <person name="Sheng Y."/>
            <person name="Liu T."/>
            <person name="Pan Y."/>
            <person name="Xia L."/>
            <person name="Li J."/>
            <person name="Zhao F."/>
            <person name="Cao W."/>
        </authorList>
    </citation>
    <scope>NUCLEOTIDE SEQUENCE</scope>
    <source>
        <strain evidence="1">Dsil-2018</strain>
    </source>
</reference>
<evidence type="ECO:0000313" key="2">
    <source>
        <dbReference type="Proteomes" id="UP000821865"/>
    </source>
</evidence>